<dbReference type="InterPro" id="IPR011701">
    <property type="entry name" value="MFS"/>
</dbReference>
<dbReference type="RefSeq" id="WP_012348609.1">
    <property type="nucleotide sequence ID" value="NC_010524.1"/>
</dbReference>
<gene>
    <name evidence="8" type="ordered locus">Lcho_3608</name>
</gene>
<evidence type="ECO:0000256" key="7">
    <source>
        <dbReference type="SAM" id="Phobius"/>
    </source>
</evidence>
<feature type="transmembrane region" description="Helical" evidence="7">
    <location>
        <begin position="127"/>
        <end position="153"/>
    </location>
</feature>
<evidence type="ECO:0000256" key="2">
    <source>
        <dbReference type="ARBA" id="ARBA00022448"/>
    </source>
</evidence>
<dbReference type="Proteomes" id="UP000001693">
    <property type="component" value="Chromosome"/>
</dbReference>
<feature type="transmembrane region" description="Helical" evidence="7">
    <location>
        <begin position="386"/>
        <end position="405"/>
    </location>
</feature>
<dbReference type="HOGENOM" id="CLU_047399_0_0_4"/>
<evidence type="ECO:0000256" key="4">
    <source>
        <dbReference type="ARBA" id="ARBA00022692"/>
    </source>
</evidence>
<keyword evidence="5 7" id="KW-1133">Transmembrane helix</keyword>
<keyword evidence="2" id="KW-0813">Transport</keyword>
<dbReference type="EMBL" id="CP001013">
    <property type="protein sequence ID" value="ACB35862.1"/>
    <property type="molecule type" value="Genomic_DNA"/>
</dbReference>
<feature type="transmembrane region" description="Helical" evidence="7">
    <location>
        <begin position="363"/>
        <end position="380"/>
    </location>
</feature>
<dbReference type="GO" id="GO:0005886">
    <property type="term" value="C:plasma membrane"/>
    <property type="evidence" value="ECO:0007669"/>
    <property type="project" value="UniProtKB-SubCell"/>
</dbReference>
<dbReference type="eggNOG" id="COG2814">
    <property type="taxonomic scope" value="Bacteria"/>
</dbReference>
<dbReference type="InterPro" id="IPR036259">
    <property type="entry name" value="MFS_trans_sf"/>
</dbReference>
<feature type="transmembrane region" description="Helical" evidence="7">
    <location>
        <begin position="82"/>
        <end position="106"/>
    </location>
</feature>
<protein>
    <submittedName>
        <fullName evidence="8">Major facilitator superfamily MFS_1</fullName>
    </submittedName>
</protein>
<evidence type="ECO:0000256" key="5">
    <source>
        <dbReference type="ARBA" id="ARBA00022989"/>
    </source>
</evidence>
<feature type="transmembrane region" description="Helical" evidence="7">
    <location>
        <begin position="233"/>
        <end position="256"/>
    </location>
</feature>
<sequence length="422" mass="43545">MPPGFHLLIAAQFASALADNALLIVTIAVLQERGLPGWWAPMLKFGFTLSYVLLAPLLGPLADAFPKARLMAWMNGVKVLGVLALLAGVHPIAAFVVVGLGAAAYAPAKYGLITELVGPQRLVAANGWLEVSVVCAALFGTGVGGLLVSAMVLDSALVDVGRQWLQAVAIGDAGALSVSLCALLAIYALAGLLNIGVPDSGARYAACEIHPAALMRDFCRANRTLWRDHDGGLSLAVTTIFWGVGATLQFAVLRWATDVLQLPLNQAAYLQAAVAIGVVVGAAAAGRWVPLAGAKRMLWAGVMLGLLMPAVASSTDLLHAVPLLALAGAVGGLLVVPLNALLQHRGYTLLSAGRSVAVQGFNENASVLGMLAVYAALIALDVSIVPLMWGFGFSIAAAIGALMALERARSRLKPPGDVVPAR</sequence>
<evidence type="ECO:0000256" key="3">
    <source>
        <dbReference type="ARBA" id="ARBA00022475"/>
    </source>
</evidence>
<evidence type="ECO:0000313" key="8">
    <source>
        <dbReference type="EMBL" id="ACB35862.1"/>
    </source>
</evidence>
<dbReference type="Pfam" id="PF07690">
    <property type="entry name" value="MFS_1"/>
    <property type="match status" value="1"/>
</dbReference>
<proteinExistence type="predicted"/>
<dbReference type="PANTHER" id="PTHR43266">
    <property type="entry name" value="MACROLIDE-EFFLUX PROTEIN"/>
    <property type="match status" value="1"/>
</dbReference>
<feature type="transmembrane region" description="Helical" evidence="7">
    <location>
        <begin position="42"/>
        <end position="62"/>
    </location>
</feature>
<dbReference type="SUPFAM" id="SSF103473">
    <property type="entry name" value="MFS general substrate transporter"/>
    <property type="match status" value="1"/>
</dbReference>
<keyword evidence="9" id="KW-1185">Reference proteome</keyword>
<evidence type="ECO:0000256" key="6">
    <source>
        <dbReference type="ARBA" id="ARBA00023136"/>
    </source>
</evidence>
<dbReference type="PANTHER" id="PTHR43266:SF2">
    <property type="entry name" value="MAJOR FACILITATOR SUPERFAMILY (MFS) PROFILE DOMAIN-CONTAINING PROTEIN"/>
    <property type="match status" value="1"/>
</dbReference>
<dbReference type="Gene3D" id="1.20.1250.20">
    <property type="entry name" value="MFS general substrate transporter like domains"/>
    <property type="match status" value="1"/>
</dbReference>
<name>B1Y4G1_LEPCP</name>
<dbReference type="OrthoDB" id="9803968at2"/>
<organism evidence="8 9">
    <name type="scientific">Leptothrix cholodnii (strain ATCC 51168 / LMG 8142 / SP-6)</name>
    <name type="common">Leptothrix discophora (strain SP-6)</name>
    <dbReference type="NCBI Taxonomy" id="395495"/>
    <lineage>
        <taxon>Bacteria</taxon>
        <taxon>Pseudomonadati</taxon>
        <taxon>Pseudomonadota</taxon>
        <taxon>Betaproteobacteria</taxon>
        <taxon>Burkholderiales</taxon>
        <taxon>Sphaerotilaceae</taxon>
        <taxon>Leptothrix</taxon>
    </lineage>
</organism>
<reference evidence="8 9" key="1">
    <citation type="submission" date="2008-03" db="EMBL/GenBank/DDBJ databases">
        <title>Complete sequence of Leptothrix cholodnii SP-6.</title>
        <authorList>
            <consortium name="US DOE Joint Genome Institute"/>
            <person name="Copeland A."/>
            <person name="Lucas S."/>
            <person name="Lapidus A."/>
            <person name="Glavina del Rio T."/>
            <person name="Dalin E."/>
            <person name="Tice H."/>
            <person name="Bruce D."/>
            <person name="Goodwin L."/>
            <person name="Pitluck S."/>
            <person name="Chertkov O."/>
            <person name="Brettin T."/>
            <person name="Detter J.C."/>
            <person name="Han C."/>
            <person name="Kuske C.R."/>
            <person name="Schmutz J."/>
            <person name="Larimer F."/>
            <person name="Land M."/>
            <person name="Hauser L."/>
            <person name="Kyrpides N."/>
            <person name="Lykidis A."/>
            <person name="Emerson D."/>
            <person name="Richardson P."/>
        </authorList>
    </citation>
    <scope>NUCLEOTIDE SEQUENCE [LARGE SCALE GENOMIC DNA]</scope>
    <source>
        <strain evidence="9">ATCC 51168 / LMG 8142 / SP-6</strain>
    </source>
</reference>
<feature type="transmembrane region" description="Helical" evidence="7">
    <location>
        <begin position="268"/>
        <end position="285"/>
    </location>
</feature>
<accession>B1Y4G1</accession>
<dbReference type="KEGG" id="lch:Lcho_3608"/>
<keyword evidence="4 7" id="KW-0812">Transmembrane</keyword>
<dbReference type="AlphaFoldDB" id="B1Y4G1"/>
<dbReference type="GO" id="GO:0022857">
    <property type="term" value="F:transmembrane transporter activity"/>
    <property type="evidence" value="ECO:0007669"/>
    <property type="project" value="InterPro"/>
</dbReference>
<keyword evidence="3" id="KW-1003">Cell membrane</keyword>
<dbReference type="NCBIfam" id="NF008397">
    <property type="entry name" value="PRK11195.1"/>
    <property type="match status" value="1"/>
</dbReference>
<dbReference type="STRING" id="395495.Lcho_3608"/>
<feature type="transmembrane region" description="Helical" evidence="7">
    <location>
        <begin position="320"/>
        <end position="342"/>
    </location>
</feature>
<feature type="transmembrane region" description="Helical" evidence="7">
    <location>
        <begin position="173"/>
        <end position="193"/>
    </location>
</feature>
<feature type="transmembrane region" description="Helical" evidence="7">
    <location>
        <begin position="6"/>
        <end position="30"/>
    </location>
</feature>
<evidence type="ECO:0000256" key="1">
    <source>
        <dbReference type="ARBA" id="ARBA00004651"/>
    </source>
</evidence>
<keyword evidence="6 7" id="KW-0472">Membrane</keyword>
<evidence type="ECO:0000313" key="9">
    <source>
        <dbReference type="Proteomes" id="UP000001693"/>
    </source>
</evidence>
<comment type="subcellular location">
    <subcellularLocation>
        <location evidence="1">Cell membrane</location>
        <topology evidence="1">Multi-pass membrane protein</topology>
    </subcellularLocation>
</comment>
<feature type="transmembrane region" description="Helical" evidence="7">
    <location>
        <begin position="297"/>
        <end position="314"/>
    </location>
</feature>